<dbReference type="GO" id="GO:0005829">
    <property type="term" value="C:cytosol"/>
    <property type="evidence" value="ECO:0007669"/>
    <property type="project" value="TreeGrafter"/>
</dbReference>
<dbReference type="PANTHER" id="PTHR10000">
    <property type="entry name" value="PHOSPHOSERINE PHOSPHATASE"/>
    <property type="match status" value="1"/>
</dbReference>
<dbReference type="Gene3D" id="3.40.50.1000">
    <property type="entry name" value="HAD superfamily/HAD-like"/>
    <property type="match status" value="1"/>
</dbReference>
<comment type="caution">
    <text evidence="1">The sequence shown here is derived from an EMBL/GenBank/DDBJ whole genome shotgun (WGS) entry which is preliminary data.</text>
</comment>
<dbReference type="Pfam" id="PF08282">
    <property type="entry name" value="Hydrolase_3"/>
    <property type="match status" value="1"/>
</dbReference>
<organism evidence="1 2">
    <name type="scientific">Trichococcus shcherbakoviae subsp. psychrophilus</name>
    <dbReference type="NCBI Taxonomy" id="2585775"/>
    <lineage>
        <taxon>Bacteria</taxon>
        <taxon>Bacillati</taxon>
        <taxon>Bacillota</taxon>
        <taxon>Bacilli</taxon>
        <taxon>Lactobacillales</taxon>
        <taxon>Carnobacteriaceae</taxon>
        <taxon>Trichococcus</taxon>
    </lineage>
</organism>
<dbReference type="SUPFAM" id="SSF56784">
    <property type="entry name" value="HAD-like"/>
    <property type="match status" value="1"/>
</dbReference>
<dbReference type="AlphaFoldDB" id="A0A5C5EC46"/>
<dbReference type="EMBL" id="VENO01000001">
    <property type="protein sequence ID" value="TNV70390.1"/>
    <property type="molecule type" value="Genomic_DNA"/>
</dbReference>
<dbReference type="InterPro" id="IPR023214">
    <property type="entry name" value="HAD_sf"/>
</dbReference>
<gene>
    <name evidence="1" type="ORF">FHK04_03975</name>
</gene>
<keyword evidence="1" id="KW-0378">Hydrolase</keyword>
<dbReference type="GO" id="GO:0016791">
    <property type="term" value="F:phosphatase activity"/>
    <property type="evidence" value="ECO:0007669"/>
    <property type="project" value="UniProtKB-ARBA"/>
</dbReference>
<dbReference type="SFLD" id="SFLDS00003">
    <property type="entry name" value="Haloacid_Dehalogenase"/>
    <property type="match status" value="1"/>
</dbReference>
<evidence type="ECO:0000313" key="1">
    <source>
        <dbReference type="EMBL" id="TNV70390.1"/>
    </source>
</evidence>
<dbReference type="NCBIfam" id="TIGR00099">
    <property type="entry name" value="Cof-subfamily"/>
    <property type="match status" value="1"/>
</dbReference>
<dbReference type="Gene3D" id="3.30.1240.10">
    <property type="match status" value="1"/>
</dbReference>
<accession>A0A5C5EC46</accession>
<dbReference type="InterPro" id="IPR036412">
    <property type="entry name" value="HAD-like_sf"/>
</dbReference>
<evidence type="ECO:0000313" key="2">
    <source>
        <dbReference type="Proteomes" id="UP000313395"/>
    </source>
</evidence>
<dbReference type="Proteomes" id="UP000313395">
    <property type="component" value="Unassembled WGS sequence"/>
</dbReference>
<dbReference type="InterPro" id="IPR006379">
    <property type="entry name" value="HAD-SF_hydro_IIB"/>
</dbReference>
<dbReference type="PANTHER" id="PTHR10000:SF25">
    <property type="entry name" value="PHOSPHATASE YKRA-RELATED"/>
    <property type="match status" value="1"/>
</dbReference>
<sequence length="268" mass="30015">MIQTRRLLMTKYQIAFFDIDGTLIDSSNHKVHMNDGIPESTKEAIHKIRQAGIIPVIASGRHKEAVLDLASILGIDSMITSNGQEITLNGKSIYQNWIEQDVVEEIYTTFNQRGIDVFYDTIHGIFSSADRKNLLDRGVEIRFLKPGEYPSKVLQILVDSADVEGISSWLTELKVVKSTPRTLDILPHGISKASGIQQLLNILDLPVESSLAFGDEQNDLEMFDAVGTAVAMGNAIDQLKEKADFVTREVWRDGIYYACQQLNLFLED</sequence>
<keyword evidence="2" id="KW-1185">Reference proteome</keyword>
<dbReference type="SFLD" id="SFLDG01140">
    <property type="entry name" value="C2.B:_Phosphomannomutase_and_P"/>
    <property type="match status" value="1"/>
</dbReference>
<reference evidence="1 2" key="1">
    <citation type="submission" date="2019-06" db="EMBL/GenBank/DDBJ databases">
        <title>Description Trichococcus psychrophilus sp. nov., isolated from a cold spring, by genomic and phenotypic analyses.</title>
        <authorList>
            <person name="Zakharyuk A."/>
        </authorList>
    </citation>
    <scope>NUCLEOTIDE SEQUENCE [LARGE SCALE GENOMIC DNA]</scope>
    <source>
        <strain evidence="1 2">SKBG</strain>
    </source>
</reference>
<dbReference type="NCBIfam" id="TIGR01484">
    <property type="entry name" value="HAD-SF-IIB"/>
    <property type="match status" value="1"/>
</dbReference>
<proteinExistence type="predicted"/>
<name>A0A5C5EC46_9LACT</name>
<dbReference type="GO" id="GO:0000287">
    <property type="term" value="F:magnesium ion binding"/>
    <property type="evidence" value="ECO:0007669"/>
    <property type="project" value="TreeGrafter"/>
</dbReference>
<protein>
    <submittedName>
        <fullName evidence="1">Cof-type HAD-IIB family hydrolase</fullName>
    </submittedName>
</protein>
<dbReference type="InterPro" id="IPR000150">
    <property type="entry name" value="Cof"/>
</dbReference>